<keyword evidence="3" id="KW-1185">Reference proteome</keyword>
<gene>
    <name evidence="2" type="ORF">TRSC58_00844</name>
</gene>
<dbReference type="AlphaFoldDB" id="A0A061JBB9"/>
<feature type="compositionally biased region" description="Polar residues" evidence="1">
    <location>
        <begin position="90"/>
        <end position="107"/>
    </location>
</feature>
<feature type="region of interest" description="Disordered" evidence="1">
    <location>
        <begin position="64"/>
        <end position="107"/>
    </location>
</feature>
<dbReference type="EMBL" id="AUPL01000844">
    <property type="protein sequence ID" value="ESL11406.1"/>
    <property type="molecule type" value="Genomic_DNA"/>
</dbReference>
<protein>
    <submittedName>
        <fullName evidence="2">Uncharacterized protein</fullName>
    </submittedName>
</protein>
<reference evidence="2 3" key="1">
    <citation type="submission" date="2013-07" db="EMBL/GenBank/DDBJ databases">
        <authorList>
            <person name="Stoco P.H."/>
            <person name="Wagner G."/>
            <person name="Gerber A."/>
            <person name="Zaha A."/>
            <person name="Thompson C."/>
            <person name="Bartholomeu D.C."/>
            <person name="Luckemeyer D.D."/>
            <person name="Bahia D."/>
            <person name="Loreto E."/>
            <person name="Prestes E.B."/>
            <person name="Lima F.M."/>
            <person name="Rodrigues-Luiz G."/>
            <person name="Vallejo G.A."/>
            <person name="Filho J.F."/>
            <person name="Monteiro K.M."/>
            <person name="Tyler K.M."/>
            <person name="de Almeida L.G."/>
            <person name="Ortiz M.F."/>
            <person name="Siervo M.A."/>
            <person name="de Moraes M.H."/>
            <person name="Cunha O.L."/>
            <person name="Mendonca-Neto R."/>
            <person name="Silva R."/>
            <person name="Teixeira S.M."/>
            <person name="Murta S.M."/>
            <person name="Sincero T.C."/>
            <person name="Mendes T.A."/>
            <person name="Urmenyi T.P."/>
            <person name="Silva V.G."/>
            <person name="da Rocha W.D."/>
            <person name="Andersson B."/>
            <person name="Romanha A.J."/>
            <person name="Steindel M."/>
            <person name="de Vasconcelos A.T."/>
            <person name="Grisard E.C."/>
        </authorList>
    </citation>
    <scope>NUCLEOTIDE SEQUENCE [LARGE SCALE GENOMIC DNA]</scope>
    <source>
        <strain evidence="2 3">SC58</strain>
    </source>
</reference>
<accession>A0A061JBB9</accession>
<name>A0A061JBB9_TRYRA</name>
<dbReference type="Proteomes" id="UP000031737">
    <property type="component" value="Unassembled WGS sequence"/>
</dbReference>
<evidence type="ECO:0000256" key="1">
    <source>
        <dbReference type="SAM" id="MobiDB-lite"/>
    </source>
</evidence>
<evidence type="ECO:0000313" key="2">
    <source>
        <dbReference type="EMBL" id="ESL11406.1"/>
    </source>
</evidence>
<proteinExistence type="predicted"/>
<dbReference type="VEuPathDB" id="TriTrypDB:TRSC58_00844"/>
<organism evidence="2 3">
    <name type="scientific">Trypanosoma rangeli SC58</name>
    <dbReference type="NCBI Taxonomy" id="429131"/>
    <lineage>
        <taxon>Eukaryota</taxon>
        <taxon>Discoba</taxon>
        <taxon>Euglenozoa</taxon>
        <taxon>Kinetoplastea</taxon>
        <taxon>Metakinetoplastina</taxon>
        <taxon>Trypanosomatida</taxon>
        <taxon>Trypanosomatidae</taxon>
        <taxon>Trypanosoma</taxon>
        <taxon>Herpetosoma</taxon>
    </lineage>
</organism>
<comment type="caution">
    <text evidence="2">The sequence shown here is derived from an EMBL/GenBank/DDBJ whole genome shotgun (WGS) entry which is preliminary data.</text>
</comment>
<evidence type="ECO:0000313" key="3">
    <source>
        <dbReference type="Proteomes" id="UP000031737"/>
    </source>
</evidence>
<dbReference type="OrthoDB" id="250567at2759"/>
<sequence>MHAPLPPVPSFFLFTVLTRVGSRWMSKCLGTGQSALSAGVPVTYYATCRRIEYLASLGMPQVTPYTEPARPYTRTLPEPSSTAELVLPPASTSSPGARTTPSRQTVSCSRIMTSRASSRHKYEVDKFDMEAAYAAFIQRLERRLDAEDTKSA</sequence>